<dbReference type="EMBL" id="DVFJ01000018">
    <property type="protein sequence ID" value="HIQ71769.1"/>
    <property type="molecule type" value="Genomic_DNA"/>
</dbReference>
<proteinExistence type="inferred from homology"/>
<dbReference type="GO" id="GO:0000105">
    <property type="term" value="P:L-histidine biosynthetic process"/>
    <property type="evidence" value="ECO:0007669"/>
    <property type="project" value="UniProtKB-UniRule"/>
</dbReference>
<comment type="caution">
    <text evidence="15">The sequence shown here is derived from an EMBL/GenBank/DDBJ whole genome shotgun (WGS) entry which is preliminary data.</text>
</comment>
<dbReference type="Gene3D" id="3.20.20.70">
    <property type="entry name" value="Aldolase class I"/>
    <property type="match status" value="1"/>
</dbReference>
<evidence type="ECO:0000313" key="16">
    <source>
        <dbReference type="Proteomes" id="UP000886887"/>
    </source>
</evidence>
<dbReference type="Pfam" id="PF00977">
    <property type="entry name" value="His_biosynth"/>
    <property type="match status" value="1"/>
</dbReference>
<evidence type="ECO:0000256" key="10">
    <source>
        <dbReference type="ARBA" id="ARBA00023235"/>
    </source>
</evidence>
<reference evidence="15" key="1">
    <citation type="submission" date="2020-10" db="EMBL/GenBank/DDBJ databases">
        <authorList>
            <person name="Gilroy R."/>
        </authorList>
    </citation>
    <scope>NUCLEOTIDE SEQUENCE</scope>
    <source>
        <strain evidence="15">ChiSxjej2B14-6234</strain>
    </source>
</reference>
<accession>A0A9D0ZA45</accession>
<keyword evidence="7 12" id="KW-0963">Cytoplasm</keyword>
<evidence type="ECO:0000256" key="5">
    <source>
        <dbReference type="ARBA" id="ARBA00012550"/>
    </source>
</evidence>
<dbReference type="NCBIfam" id="TIGR00007">
    <property type="entry name" value="1-(5-phosphoribosyl)-5-[(5-phosphoribosylamino)methylideneamino]imidazole-4-carboxamide isomerase"/>
    <property type="match status" value="1"/>
</dbReference>
<keyword evidence="9 12" id="KW-0368">Histidine biosynthesis</keyword>
<dbReference type="Proteomes" id="UP000886887">
    <property type="component" value="Unassembled WGS sequence"/>
</dbReference>
<comment type="subcellular location">
    <subcellularLocation>
        <location evidence="2 12 14">Cytoplasm</location>
    </subcellularLocation>
</comment>
<dbReference type="GO" id="GO:0000162">
    <property type="term" value="P:L-tryptophan biosynthetic process"/>
    <property type="evidence" value="ECO:0007669"/>
    <property type="project" value="TreeGrafter"/>
</dbReference>
<evidence type="ECO:0000256" key="2">
    <source>
        <dbReference type="ARBA" id="ARBA00004496"/>
    </source>
</evidence>
<evidence type="ECO:0000256" key="3">
    <source>
        <dbReference type="ARBA" id="ARBA00005133"/>
    </source>
</evidence>
<evidence type="ECO:0000256" key="12">
    <source>
        <dbReference type="HAMAP-Rule" id="MF_01014"/>
    </source>
</evidence>
<gene>
    <name evidence="12 15" type="primary">hisA</name>
    <name evidence="15" type="ORF">IAB73_06155</name>
</gene>
<dbReference type="FunFam" id="3.20.20.70:FF:000009">
    <property type="entry name" value="1-(5-phosphoribosyl)-5-[(5-phosphoribosylamino)methylideneamino] imidazole-4-carboxamide isomerase"/>
    <property type="match status" value="1"/>
</dbReference>
<evidence type="ECO:0000256" key="8">
    <source>
        <dbReference type="ARBA" id="ARBA00022605"/>
    </source>
</evidence>
<dbReference type="CDD" id="cd04732">
    <property type="entry name" value="HisA"/>
    <property type="match status" value="1"/>
</dbReference>
<organism evidence="15 16">
    <name type="scientific">Candidatus Onthenecus intestinigallinarum</name>
    <dbReference type="NCBI Taxonomy" id="2840875"/>
    <lineage>
        <taxon>Bacteria</taxon>
        <taxon>Bacillati</taxon>
        <taxon>Bacillota</taxon>
        <taxon>Clostridia</taxon>
        <taxon>Eubacteriales</taxon>
        <taxon>Candidatus Onthenecus</taxon>
    </lineage>
</organism>
<evidence type="ECO:0000256" key="14">
    <source>
        <dbReference type="RuleBase" id="RU003658"/>
    </source>
</evidence>
<evidence type="ECO:0000256" key="9">
    <source>
        <dbReference type="ARBA" id="ARBA00023102"/>
    </source>
</evidence>
<name>A0A9D0ZA45_9FIRM</name>
<dbReference type="NCBIfam" id="NF010112">
    <property type="entry name" value="PRK13585.1"/>
    <property type="match status" value="1"/>
</dbReference>
<sequence>MIIYPAIDMKGGRCVRLLQGRAQNLTDYGDPLVMARRWAQDGARWLHLVDLDGAFDGAGGNLDAVERIARELDIPVQLGGGIRTMADVELRLERLGVSRVILGTAAVENPQLVRDACRAYPGRVAVGIDARDGFVAVRGWTERSQVRALELALRMREAGVEVLIYTDIARDGMMQGPSVESTAQMVRESGMQVIGSGGVSTLSDIDALRCAGCAGVITGKALYSGAFTLRDALKREEA</sequence>
<dbReference type="PANTHER" id="PTHR43090:SF2">
    <property type="entry name" value="1-(5-PHOSPHORIBOSYL)-5-[(5-PHOSPHORIBOSYLAMINO)METHYLIDENEAMINO] IMIDAZOLE-4-CARBOXAMIDE ISOMERASE"/>
    <property type="match status" value="1"/>
</dbReference>
<keyword evidence="8 12" id="KW-0028">Amino-acid biosynthesis</keyword>
<dbReference type="InterPro" id="IPR006062">
    <property type="entry name" value="His_biosynth"/>
</dbReference>
<dbReference type="InterPro" id="IPR023016">
    <property type="entry name" value="HisA/PriA"/>
</dbReference>
<keyword evidence="10 12" id="KW-0413">Isomerase</keyword>
<protein>
    <recommendedName>
        <fullName evidence="6 12">1-(5-phosphoribosyl)-5-[(5-phosphoribosylamino)methylideneamino] imidazole-4-carboxamide isomerase</fullName>
        <ecNumber evidence="5 12">5.3.1.16</ecNumber>
    </recommendedName>
    <alternativeName>
        <fullName evidence="11 12">Phosphoribosylformimino-5-aminoimidazole carboxamide ribotide isomerase</fullName>
    </alternativeName>
</protein>
<dbReference type="HAMAP" id="MF_01014">
    <property type="entry name" value="HisA"/>
    <property type="match status" value="1"/>
</dbReference>
<reference evidence="15" key="2">
    <citation type="journal article" date="2021" name="PeerJ">
        <title>Extensive microbial diversity within the chicken gut microbiome revealed by metagenomics and culture.</title>
        <authorList>
            <person name="Gilroy R."/>
            <person name="Ravi A."/>
            <person name="Getino M."/>
            <person name="Pursley I."/>
            <person name="Horton D.L."/>
            <person name="Alikhan N.F."/>
            <person name="Baker D."/>
            <person name="Gharbi K."/>
            <person name="Hall N."/>
            <person name="Watson M."/>
            <person name="Adriaenssens E.M."/>
            <person name="Foster-Nyarko E."/>
            <person name="Jarju S."/>
            <person name="Secka A."/>
            <person name="Antonio M."/>
            <person name="Oren A."/>
            <person name="Chaudhuri R.R."/>
            <person name="La Ragione R."/>
            <person name="Hildebrand F."/>
            <person name="Pallen M.J."/>
        </authorList>
    </citation>
    <scope>NUCLEOTIDE SEQUENCE</scope>
    <source>
        <strain evidence="15">ChiSxjej2B14-6234</strain>
    </source>
</reference>
<evidence type="ECO:0000256" key="11">
    <source>
        <dbReference type="ARBA" id="ARBA00030547"/>
    </source>
</evidence>
<dbReference type="GO" id="GO:0003949">
    <property type="term" value="F:1-(5-phosphoribosyl)-5-[(5-phosphoribosylamino)methylideneamino]imidazole-4-carboxamide isomerase activity"/>
    <property type="evidence" value="ECO:0007669"/>
    <property type="project" value="UniProtKB-UniRule"/>
</dbReference>
<dbReference type="InterPro" id="IPR011060">
    <property type="entry name" value="RibuloseP-bd_barrel"/>
</dbReference>
<dbReference type="PANTHER" id="PTHR43090">
    <property type="entry name" value="1-(5-PHOSPHORIBOSYL)-5-[(5-PHOSPHORIBOSYLAMINO)METHYLIDENEAMINO] IMIDAZOLE-4-CARBOXAMIDE ISOMERASE"/>
    <property type="match status" value="1"/>
</dbReference>
<evidence type="ECO:0000256" key="4">
    <source>
        <dbReference type="ARBA" id="ARBA00009667"/>
    </source>
</evidence>
<evidence type="ECO:0000256" key="13">
    <source>
        <dbReference type="RuleBase" id="RU003657"/>
    </source>
</evidence>
<dbReference type="InterPro" id="IPR013785">
    <property type="entry name" value="Aldolase_TIM"/>
</dbReference>
<feature type="active site" description="Proton donor" evidence="12">
    <location>
        <position position="129"/>
    </location>
</feature>
<comment type="pathway">
    <text evidence="3 12 14">Amino-acid biosynthesis; L-histidine biosynthesis; L-histidine from 5-phospho-alpha-D-ribose 1-diphosphate: step 4/9.</text>
</comment>
<dbReference type="InterPro" id="IPR044524">
    <property type="entry name" value="Isoase_HisA-like"/>
</dbReference>
<evidence type="ECO:0000313" key="15">
    <source>
        <dbReference type="EMBL" id="HIQ71769.1"/>
    </source>
</evidence>
<dbReference type="SUPFAM" id="SSF51366">
    <property type="entry name" value="Ribulose-phoshate binding barrel"/>
    <property type="match status" value="1"/>
</dbReference>
<dbReference type="InterPro" id="IPR006063">
    <property type="entry name" value="HisA_bact_arch"/>
</dbReference>
<dbReference type="GO" id="GO:0005737">
    <property type="term" value="C:cytoplasm"/>
    <property type="evidence" value="ECO:0007669"/>
    <property type="project" value="UniProtKB-SubCell"/>
</dbReference>
<evidence type="ECO:0000256" key="7">
    <source>
        <dbReference type="ARBA" id="ARBA00022490"/>
    </source>
</evidence>
<evidence type="ECO:0000256" key="6">
    <source>
        <dbReference type="ARBA" id="ARBA00018464"/>
    </source>
</evidence>
<comment type="catalytic activity">
    <reaction evidence="1 12 14">
        <text>1-(5-phospho-beta-D-ribosyl)-5-[(5-phospho-beta-D-ribosylamino)methylideneamino]imidazole-4-carboxamide = 5-[(5-phospho-1-deoxy-D-ribulos-1-ylimino)methylamino]-1-(5-phospho-beta-D-ribosyl)imidazole-4-carboxamide</text>
        <dbReference type="Rhea" id="RHEA:15469"/>
        <dbReference type="ChEBI" id="CHEBI:58435"/>
        <dbReference type="ChEBI" id="CHEBI:58525"/>
        <dbReference type="EC" id="5.3.1.16"/>
    </reaction>
</comment>
<dbReference type="EC" id="5.3.1.16" evidence="5 12"/>
<evidence type="ECO:0000256" key="1">
    <source>
        <dbReference type="ARBA" id="ARBA00000901"/>
    </source>
</evidence>
<dbReference type="AlphaFoldDB" id="A0A9D0ZA45"/>
<feature type="active site" description="Proton acceptor" evidence="12">
    <location>
        <position position="8"/>
    </location>
</feature>
<comment type="similarity">
    <text evidence="4 12 13">Belongs to the HisA/HisF family.</text>
</comment>